<keyword evidence="1" id="KW-0285">Flavoprotein</keyword>
<protein>
    <submittedName>
        <fullName evidence="7">Uncharacterized protein</fullName>
    </submittedName>
</protein>
<keyword evidence="4" id="KW-0472">Membrane</keyword>
<dbReference type="Gene3D" id="2.40.30.10">
    <property type="entry name" value="Translation factors"/>
    <property type="match status" value="1"/>
</dbReference>
<dbReference type="Gene3D" id="3.10.20.30">
    <property type="match status" value="1"/>
</dbReference>
<accession>K6YI97</accession>
<dbReference type="Gene3D" id="3.40.50.80">
    <property type="entry name" value="Nucleotide-binding domain of ferredoxin-NADP reductase (FNR) module"/>
    <property type="match status" value="1"/>
</dbReference>
<sequence>MYARIIHKYFALIVFSQLMIWLTTGFLLGQAEHSKPLNRAASDPIVNSVSPVNLLPVESVLSRLPGTLTIELISLMGNPAYKLLTQYARHTNERHYQLIDAVTGQNIQLTESDIRDLVSSQFHLTSPIKDIRLVFPPIEHLPKERQSVWHIRLSDTEKTHIYIRASTGEIAGVIDENKEWINVLMLLHFMDYERTGSFDHWWIKLLALLTVLLSITGITWLVSRIKNKQMQIGWSHSKHKLVVRDPQGHTQCVTASANDSLLDSLQRSAIAIESVCGGGGTCGQCVVLLNPSASISVAEHYRLSPERLASGYRLACQQRSELNRAVELVECSKRSTLSFELISNTFITPFIKELRFQYQGTEALDFKPGSFVHFTIKEGQSLAFPEHLPKRFQRYWPCCEPKTFFHPKTVRHYSIANRNDGSGVLTFNIKMQPAHSPNQRPGIGSFHLANLNVGTVVNLGAPEGGFNLPVDLSKRDIILIGGGSGIAPLKALIDELIFGMRATAPITLFYGAKHPVELANHCWLKVVGSQHANFTYQPIVSNTSSIWCGQTGYVQKPLDAFLSAHRALDRCLFFVCGHPAMMKDVSSLLTRYSVNERAIQIDSFSPFTTT</sequence>
<feature type="transmembrane region" description="Helical" evidence="4">
    <location>
        <begin position="201"/>
        <end position="222"/>
    </location>
</feature>
<keyword evidence="3" id="KW-0830">Ubiquinone</keyword>
<feature type="transmembrane region" description="Helical" evidence="4">
    <location>
        <begin position="9"/>
        <end position="29"/>
    </location>
</feature>
<dbReference type="InterPro" id="IPR001041">
    <property type="entry name" value="2Fe-2S_ferredoxin-type"/>
</dbReference>
<dbReference type="Pfam" id="PF00111">
    <property type="entry name" value="Fer2"/>
    <property type="match status" value="1"/>
</dbReference>
<evidence type="ECO:0000256" key="2">
    <source>
        <dbReference type="ARBA" id="ARBA00022827"/>
    </source>
</evidence>
<dbReference type="PROSITE" id="PS51085">
    <property type="entry name" value="2FE2S_FER_2"/>
    <property type="match status" value="1"/>
</dbReference>
<dbReference type="PROSITE" id="PS51384">
    <property type="entry name" value="FAD_FR"/>
    <property type="match status" value="1"/>
</dbReference>
<keyword evidence="4" id="KW-0812">Transmembrane</keyword>
<dbReference type="PRINTS" id="PR00371">
    <property type="entry name" value="FPNCR"/>
</dbReference>
<dbReference type="Pfam" id="PF00175">
    <property type="entry name" value="NAD_binding_1"/>
    <property type="match status" value="1"/>
</dbReference>
<gene>
    <name evidence="7" type="ORF">GMES_1417</name>
</gene>
<dbReference type="GO" id="GO:0051536">
    <property type="term" value="F:iron-sulfur cluster binding"/>
    <property type="evidence" value="ECO:0007669"/>
    <property type="project" value="InterPro"/>
</dbReference>
<evidence type="ECO:0000259" key="5">
    <source>
        <dbReference type="PROSITE" id="PS51085"/>
    </source>
</evidence>
<dbReference type="RefSeq" id="WP_006991867.1">
    <property type="nucleotide sequence ID" value="NZ_BAEP01000026.1"/>
</dbReference>
<reference evidence="7 8" key="1">
    <citation type="journal article" date="2017" name="Antonie Van Leeuwenhoek">
        <title>Rhizobium rhizosphaerae sp. nov., a novel species isolated from rice rhizosphere.</title>
        <authorList>
            <person name="Zhao J.J."/>
            <person name="Zhang J."/>
            <person name="Zhang R.J."/>
            <person name="Zhang C.W."/>
            <person name="Yin H.Q."/>
            <person name="Zhang X.X."/>
        </authorList>
    </citation>
    <scope>NUCLEOTIDE SEQUENCE [LARGE SCALE GENOMIC DNA]</scope>
    <source>
        <strain evidence="7 8">KMM 241</strain>
    </source>
</reference>
<evidence type="ECO:0000256" key="1">
    <source>
        <dbReference type="ARBA" id="ARBA00022630"/>
    </source>
</evidence>
<evidence type="ECO:0000256" key="3">
    <source>
        <dbReference type="ARBA" id="ARBA00023075"/>
    </source>
</evidence>
<dbReference type="InterPro" id="IPR001709">
    <property type="entry name" value="Flavoprot_Pyr_Nucl_cyt_Rdtase"/>
</dbReference>
<feature type="domain" description="2Fe-2S ferredoxin-type" evidence="5">
    <location>
        <begin position="239"/>
        <end position="332"/>
    </location>
</feature>
<dbReference type="GO" id="GO:0016491">
    <property type="term" value="F:oxidoreductase activity"/>
    <property type="evidence" value="ECO:0007669"/>
    <property type="project" value="InterPro"/>
</dbReference>
<dbReference type="InterPro" id="IPR017938">
    <property type="entry name" value="Riboflavin_synthase-like_b-brl"/>
</dbReference>
<organism evidence="7 8">
    <name type="scientific">Paraglaciecola mesophila KMM 241</name>
    <dbReference type="NCBI Taxonomy" id="1128912"/>
    <lineage>
        <taxon>Bacteria</taxon>
        <taxon>Pseudomonadati</taxon>
        <taxon>Pseudomonadota</taxon>
        <taxon>Gammaproteobacteria</taxon>
        <taxon>Alteromonadales</taxon>
        <taxon>Alteromonadaceae</taxon>
        <taxon>Paraglaciecola</taxon>
    </lineage>
</organism>
<dbReference type="InterPro" id="IPR039261">
    <property type="entry name" value="FNR_nucleotide-bd"/>
</dbReference>
<dbReference type="InterPro" id="IPR001433">
    <property type="entry name" value="OxRdtase_FAD/NAD-bd"/>
</dbReference>
<evidence type="ECO:0000256" key="4">
    <source>
        <dbReference type="SAM" id="Phobius"/>
    </source>
</evidence>
<feature type="domain" description="FAD-binding FR-type" evidence="6">
    <location>
        <begin position="334"/>
        <end position="469"/>
    </location>
</feature>
<dbReference type="SUPFAM" id="SSF63380">
    <property type="entry name" value="Riboflavin synthase domain-like"/>
    <property type="match status" value="1"/>
</dbReference>
<evidence type="ECO:0000313" key="8">
    <source>
        <dbReference type="Proteomes" id="UP000006263"/>
    </source>
</evidence>
<dbReference type="PANTHER" id="PTHR43644:SF1">
    <property type="entry name" value="NAD(P)H-FLAVIN REDUCTASE"/>
    <property type="match status" value="1"/>
</dbReference>
<dbReference type="OrthoDB" id="9806195at2"/>
<dbReference type="AlphaFoldDB" id="K6YI97"/>
<dbReference type="InterPro" id="IPR036010">
    <property type="entry name" value="2Fe-2S_ferredoxin-like_sf"/>
</dbReference>
<evidence type="ECO:0000313" key="7">
    <source>
        <dbReference type="EMBL" id="GAC23716.1"/>
    </source>
</evidence>
<name>K6YI97_9ALTE</name>
<dbReference type="InterPro" id="IPR012675">
    <property type="entry name" value="Beta-grasp_dom_sf"/>
</dbReference>
<dbReference type="eggNOG" id="COG3182">
    <property type="taxonomic scope" value="Bacteria"/>
</dbReference>
<evidence type="ECO:0000259" key="6">
    <source>
        <dbReference type="PROSITE" id="PS51384"/>
    </source>
</evidence>
<dbReference type="SUPFAM" id="SSF52343">
    <property type="entry name" value="Ferredoxin reductase-like, C-terminal NADP-linked domain"/>
    <property type="match status" value="1"/>
</dbReference>
<dbReference type="Proteomes" id="UP000006263">
    <property type="component" value="Unassembled WGS sequence"/>
</dbReference>
<keyword evidence="2" id="KW-0274">FAD</keyword>
<keyword evidence="4" id="KW-1133">Transmembrane helix</keyword>
<dbReference type="SUPFAM" id="SSF54292">
    <property type="entry name" value="2Fe-2S ferredoxin-like"/>
    <property type="match status" value="1"/>
</dbReference>
<dbReference type="InterPro" id="IPR017927">
    <property type="entry name" value="FAD-bd_FR_type"/>
</dbReference>
<comment type="caution">
    <text evidence="7">The sequence shown here is derived from an EMBL/GenBank/DDBJ whole genome shotgun (WGS) entry which is preliminary data.</text>
</comment>
<dbReference type="PANTHER" id="PTHR43644">
    <property type="entry name" value="NA(+)-TRANSLOCATING NADH-QUINONE REDUCTASE SUBUNIT"/>
    <property type="match status" value="1"/>
</dbReference>
<dbReference type="eggNOG" id="COG2871">
    <property type="taxonomic scope" value="Bacteria"/>
</dbReference>
<dbReference type="EMBL" id="BAEP01000026">
    <property type="protein sequence ID" value="GAC23716.1"/>
    <property type="molecule type" value="Genomic_DNA"/>
</dbReference>
<proteinExistence type="predicted"/>